<name>A0A517RGP3_9PLAN</name>
<evidence type="ECO:0000313" key="1">
    <source>
        <dbReference type="EMBL" id="QDT43042.1"/>
    </source>
</evidence>
<dbReference type="OrthoDB" id="215501at2"/>
<dbReference type="Proteomes" id="UP000317171">
    <property type="component" value="Chromosome"/>
</dbReference>
<evidence type="ECO:0000313" key="2">
    <source>
        <dbReference type="Proteomes" id="UP000317171"/>
    </source>
</evidence>
<gene>
    <name evidence="1" type="ORF">Pan241w_31380</name>
</gene>
<dbReference type="RefSeq" id="WP_145217263.1">
    <property type="nucleotide sequence ID" value="NZ_CP036269.1"/>
</dbReference>
<organism evidence="1 2">
    <name type="scientific">Gimesia alba</name>
    <dbReference type="NCBI Taxonomy" id="2527973"/>
    <lineage>
        <taxon>Bacteria</taxon>
        <taxon>Pseudomonadati</taxon>
        <taxon>Planctomycetota</taxon>
        <taxon>Planctomycetia</taxon>
        <taxon>Planctomycetales</taxon>
        <taxon>Planctomycetaceae</taxon>
        <taxon>Gimesia</taxon>
    </lineage>
</organism>
<proteinExistence type="predicted"/>
<dbReference type="PANTHER" id="PTHR37833">
    <property type="entry name" value="LIPOPROTEIN-RELATED"/>
    <property type="match status" value="1"/>
</dbReference>
<evidence type="ECO:0008006" key="3">
    <source>
        <dbReference type="Google" id="ProtNLM"/>
    </source>
</evidence>
<dbReference type="AlphaFoldDB" id="A0A517RGP3"/>
<dbReference type="KEGG" id="gaz:Pan241w_31380"/>
<dbReference type="Pfam" id="PF07610">
    <property type="entry name" value="DUF1573"/>
    <property type="match status" value="1"/>
</dbReference>
<accession>A0A517RGP3</accession>
<dbReference type="EMBL" id="CP036269">
    <property type="protein sequence ID" value="QDT43042.1"/>
    <property type="molecule type" value="Genomic_DNA"/>
</dbReference>
<dbReference type="InterPro" id="IPR011467">
    <property type="entry name" value="DUF1573"/>
</dbReference>
<keyword evidence="2" id="KW-1185">Reference proteome</keyword>
<dbReference type="Gene3D" id="2.60.40.10">
    <property type="entry name" value="Immunoglobulins"/>
    <property type="match status" value="1"/>
</dbReference>
<sequence>MRDKFSQSKWTRRTLLSLAILPFAIAIIAHGTGSRVQTSLAGKPKPALAFETYLVDTGLVKETARTVGARFRFKNLSDHTVTVKELIPSCGCLNPQLKKKVYQPNEVGEFQLKMETAGESPGQKEYFVDFRYEDTEERTTRLTLKLELPVRRLVVKPKALVIYQLTPGRTIHPITVSDYRSGKDFEIVSAESTSKYAKVELGKLELKDGLRQQKLEVIVENMVPPGKHNGLIVIKTNDADFPELFVPLIIQGPDQQTAQKNKPAPPQAN</sequence>
<protein>
    <recommendedName>
        <fullName evidence="3">DUF1573 domain-containing protein</fullName>
    </recommendedName>
</protein>
<dbReference type="InterPro" id="IPR013783">
    <property type="entry name" value="Ig-like_fold"/>
</dbReference>
<dbReference type="PANTHER" id="PTHR37833:SF1">
    <property type="entry name" value="SIGNAL PEPTIDE PROTEIN"/>
    <property type="match status" value="1"/>
</dbReference>
<reference evidence="1 2" key="1">
    <citation type="submission" date="2019-02" db="EMBL/GenBank/DDBJ databases">
        <title>Deep-cultivation of Planctomycetes and their phenomic and genomic characterization uncovers novel biology.</title>
        <authorList>
            <person name="Wiegand S."/>
            <person name="Jogler M."/>
            <person name="Boedeker C."/>
            <person name="Pinto D."/>
            <person name="Vollmers J."/>
            <person name="Rivas-Marin E."/>
            <person name="Kohn T."/>
            <person name="Peeters S.H."/>
            <person name="Heuer A."/>
            <person name="Rast P."/>
            <person name="Oberbeckmann S."/>
            <person name="Bunk B."/>
            <person name="Jeske O."/>
            <person name="Meyerdierks A."/>
            <person name="Storesund J.E."/>
            <person name="Kallscheuer N."/>
            <person name="Luecker S."/>
            <person name="Lage O.M."/>
            <person name="Pohl T."/>
            <person name="Merkel B.J."/>
            <person name="Hornburger P."/>
            <person name="Mueller R.-W."/>
            <person name="Bruemmer F."/>
            <person name="Labrenz M."/>
            <person name="Spormann A.M."/>
            <person name="Op den Camp H."/>
            <person name="Overmann J."/>
            <person name="Amann R."/>
            <person name="Jetten M.S.M."/>
            <person name="Mascher T."/>
            <person name="Medema M.H."/>
            <person name="Devos D.P."/>
            <person name="Kaster A.-K."/>
            <person name="Ovreas L."/>
            <person name="Rohde M."/>
            <person name="Galperin M.Y."/>
            <person name="Jogler C."/>
        </authorList>
    </citation>
    <scope>NUCLEOTIDE SEQUENCE [LARGE SCALE GENOMIC DNA]</scope>
    <source>
        <strain evidence="1 2">Pan241w</strain>
    </source>
</reference>